<dbReference type="Proteomes" id="UP001234989">
    <property type="component" value="Chromosome 5"/>
</dbReference>
<protein>
    <submittedName>
        <fullName evidence="2">Uncharacterized protein</fullName>
    </submittedName>
</protein>
<organism evidence="2 3">
    <name type="scientific">Solanum verrucosum</name>
    <dbReference type="NCBI Taxonomy" id="315347"/>
    <lineage>
        <taxon>Eukaryota</taxon>
        <taxon>Viridiplantae</taxon>
        <taxon>Streptophyta</taxon>
        <taxon>Embryophyta</taxon>
        <taxon>Tracheophyta</taxon>
        <taxon>Spermatophyta</taxon>
        <taxon>Magnoliopsida</taxon>
        <taxon>eudicotyledons</taxon>
        <taxon>Gunneridae</taxon>
        <taxon>Pentapetalae</taxon>
        <taxon>asterids</taxon>
        <taxon>lamiids</taxon>
        <taxon>Solanales</taxon>
        <taxon>Solanaceae</taxon>
        <taxon>Solanoideae</taxon>
        <taxon>Solaneae</taxon>
        <taxon>Solanum</taxon>
    </lineage>
</organism>
<name>A0AAF0QWD3_SOLVR</name>
<keyword evidence="3" id="KW-1185">Reference proteome</keyword>
<gene>
    <name evidence="2" type="ORF">MTR67_023375</name>
</gene>
<sequence>MGLLVASVKVLPFRHDLSPIQLNSPYGAIHHQSSRGEPLPVDPSRTLHAEHGSPQPSPPHYKCEWSSRSKNLFSSPAASLSSVTPYVAMNFDIIPKQLSEPFNVSTPVGGIHVHYPQTVGGPTVCSAGPWFVLANSPKTQLEIRPSVDPRPDLRSVGQVMDRGSCSWIDAPKAQLQSRLTVDQHRPLFDARSVGEGSSQLDENCDWVNFI</sequence>
<dbReference type="EMBL" id="CP133616">
    <property type="protein sequence ID" value="WMV29990.1"/>
    <property type="molecule type" value="Genomic_DNA"/>
</dbReference>
<evidence type="ECO:0000313" key="2">
    <source>
        <dbReference type="EMBL" id="WMV29990.1"/>
    </source>
</evidence>
<accession>A0AAF0QWD3</accession>
<evidence type="ECO:0000313" key="3">
    <source>
        <dbReference type="Proteomes" id="UP001234989"/>
    </source>
</evidence>
<evidence type="ECO:0000256" key="1">
    <source>
        <dbReference type="SAM" id="MobiDB-lite"/>
    </source>
</evidence>
<feature type="region of interest" description="Disordered" evidence="1">
    <location>
        <begin position="28"/>
        <end position="62"/>
    </location>
</feature>
<reference evidence="2" key="1">
    <citation type="submission" date="2023-08" db="EMBL/GenBank/DDBJ databases">
        <title>A de novo genome assembly of Solanum verrucosum Schlechtendal, a Mexican diploid species geographically isolated from the other diploid A-genome species in potato relatives.</title>
        <authorList>
            <person name="Hosaka K."/>
        </authorList>
    </citation>
    <scope>NUCLEOTIDE SEQUENCE</scope>
    <source>
        <tissue evidence="2">Young leaves</tissue>
    </source>
</reference>
<proteinExistence type="predicted"/>
<dbReference type="AlphaFoldDB" id="A0AAF0QWD3"/>